<dbReference type="PROSITE" id="PS50076">
    <property type="entry name" value="DNAJ_2"/>
    <property type="match status" value="1"/>
</dbReference>
<protein>
    <submittedName>
        <fullName evidence="11">Ferredoxin</fullName>
    </submittedName>
</protein>
<dbReference type="Proteomes" id="UP000282322">
    <property type="component" value="Unassembled WGS sequence"/>
</dbReference>
<dbReference type="Gene3D" id="3.10.20.30">
    <property type="match status" value="1"/>
</dbReference>
<keyword evidence="4" id="KW-0479">Metal-binding</keyword>
<evidence type="ECO:0000313" key="11">
    <source>
        <dbReference type="EMBL" id="RRJ30150.1"/>
    </source>
</evidence>
<evidence type="ECO:0000256" key="6">
    <source>
        <dbReference type="ARBA" id="ARBA00023004"/>
    </source>
</evidence>
<keyword evidence="12" id="KW-1185">Reference proteome</keyword>
<name>A0A3P3RBS0_9EURY</name>
<dbReference type="InterPro" id="IPR053441">
    <property type="entry name" value="2Fe2S_Ferredoxin"/>
</dbReference>
<feature type="domain" description="J" evidence="9">
    <location>
        <begin position="3"/>
        <end position="64"/>
    </location>
</feature>
<sequence>MVSSFDILGIDPDANDAEIDRAYRQRVKEVHPDHGGSASEFQRVRTAYEQLKADGETPVYDSERVDDPNHHHPKSRVEYLNYEVLDDYGWSLGDDDLFEKAATIQLDVIDYGRFLVRPHESLLEAAENRGFAWPFACRGGACANCAVAVITGKLAMPVNHILPTEMSERGIRLSCNGMPMTETMQVVYNLKHLPELDDLQLPPRPFEQARRRE</sequence>
<evidence type="ECO:0000313" key="12">
    <source>
        <dbReference type="Proteomes" id="UP000282322"/>
    </source>
</evidence>
<dbReference type="GO" id="GO:0051537">
    <property type="term" value="F:2 iron, 2 sulfur cluster binding"/>
    <property type="evidence" value="ECO:0007669"/>
    <property type="project" value="UniProtKB-KW"/>
</dbReference>
<accession>A0A3P3RBS0</accession>
<dbReference type="CDD" id="cd00207">
    <property type="entry name" value="fer2"/>
    <property type="match status" value="1"/>
</dbReference>
<dbReference type="SUPFAM" id="SSF54292">
    <property type="entry name" value="2Fe-2S ferredoxin-like"/>
    <property type="match status" value="1"/>
</dbReference>
<evidence type="ECO:0000256" key="4">
    <source>
        <dbReference type="ARBA" id="ARBA00022723"/>
    </source>
</evidence>
<dbReference type="SUPFAM" id="SSF46565">
    <property type="entry name" value="Chaperone J-domain"/>
    <property type="match status" value="1"/>
</dbReference>
<evidence type="ECO:0000256" key="8">
    <source>
        <dbReference type="ARBA" id="ARBA00034078"/>
    </source>
</evidence>
<dbReference type="InterPro" id="IPR001041">
    <property type="entry name" value="2Fe-2S_ferredoxin-type"/>
</dbReference>
<dbReference type="PANTHER" id="PTHR43112:SF3">
    <property type="entry name" value="FERREDOXIN-2, CHLOROPLASTIC"/>
    <property type="match status" value="1"/>
</dbReference>
<dbReference type="AlphaFoldDB" id="A0A3P3RBS0"/>
<gene>
    <name evidence="11" type="ORF">EIK79_11250</name>
</gene>
<evidence type="ECO:0000256" key="7">
    <source>
        <dbReference type="ARBA" id="ARBA00023014"/>
    </source>
</evidence>
<evidence type="ECO:0000256" key="1">
    <source>
        <dbReference type="ARBA" id="ARBA00007874"/>
    </source>
</evidence>
<keyword evidence="2" id="KW-0813">Transport</keyword>
<evidence type="ECO:0000256" key="3">
    <source>
        <dbReference type="ARBA" id="ARBA00022714"/>
    </source>
</evidence>
<dbReference type="Gene3D" id="1.10.287.110">
    <property type="entry name" value="DnaJ domain"/>
    <property type="match status" value="1"/>
</dbReference>
<organism evidence="11 12">
    <name type="scientific">Halocatena pleomorpha</name>
    <dbReference type="NCBI Taxonomy" id="1785090"/>
    <lineage>
        <taxon>Archaea</taxon>
        <taxon>Methanobacteriati</taxon>
        <taxon>Methanobacteriota</taxon>
        <taxon>Stenosarchaea group</taxon>
        <taxon>Halobacteria</taxon>
        <taxon>Halobacteriales</taxon>
        <taxon>Natronomonadaceae</taxon>
        <taxon>Halocatena</taxon>
    </lineage>
</organism>
<comment type="cofactor">
    <cofactor evidence="8">
        <name>[2Fe-2S] cluster</name>
        <dbReference type="ChEBI" id="CHEBI:190135"/>
    </cofactor>
</comment>
<evidence type="ECO:0000256" key="2">
    <source>
        <dbReference type="ARBA" id="ARBA00022448"/>
    </source>
</evidence>
<feature type="domain" description="2Fe-2S ferredoxin-type" evidence="10">
    <location>
        <begin position="102"/>
        <end position="192"/>
    </location>
</feature>
<dbReference type="Pfam" id="PF00226">
    <property type="entry name" value="DnaJ"/>
    <property type="match status" value="1"/>
</dbReference>
<evidence type="ECO:0000259" key="9">
    <source>
        <dbReference type="PROSITE" id="PS50076"/>
    </source>
</evidence>
<dbReference type="Pfam" id="PF00111">
    <property type="entry name" value="Fer2"/>
    <property type="match status" value="1"/>
</dbReference>
<dbReference type="PROSITE" id="PS51085">
    <property type="entry name" value="2FE2S_FER_2"/>
    <property type="match status" value="1"/>
</dbReference>
<dbReference type="RefSeq" id="WP_124955222.1">
    <property type="nucleotide sequence ID" value="NZ_RRCH01000023.1"/>
</dbReference>
<dbReference type="NCBIfam" id="NF041393">
    <property type="entry name" value="Frdxn_Halo"/>
    <property type="match status" value="1"/>
</dbReference>
<comment type="caution">
    <text evidence="11">The sequence shown here is derived from an EMBL/GenBank/DDBJ whole genome shotgun (WGS) entry which is preliminary data.</text>
</comment>
<keyword evidence="3" id="KW-0001">2Fe-2S</keyword>
<dbReference type="InterPro" id="IPR012675">
    <property type="entry name" value="Beta-grasp_dom_sf"/>
</dbReference>
<dbReference type="InterPro" id="IPR006058">
    <property type="entry name" value="2Fe2S_fd_BS"/>
</dbReference>
<reference evidence="11 12" key="1">
    <citation type="submission" date="2018-11" db="EMBL/GenBank/DDBJ databases">
        <title>Taxonoimc description of Halomarina strain SPP-AMP-1.</title>
        <authorList>
            <person name="Pal Y."/>
            <person name="Srinivasana K."/>
            <person name="Verma A."/>
            <person name="Kumar P."/>
        </authorList>
    </citation>
    <scope>NUCLEOTIDE SEQUENCE [LARGE SCALE GENOMIC DNA]</scope>
    <source>
        <strain evidence="11 12">SPP-AMP-1</strain>
    </source>
</reference>
<dbReference type="GO" id="GO:0046872">
    <property type="term" value="F:metal ion binding"/>
    <property type="evidence" value="ECO:0007669"/>
    <property type="project" value="UniProtKB-KW"/>
</dbReference>
<dbReference type="PANTHER" id="PTHR43112">
    <property type="entry name" value="FERREDOXIN"/>
    <property type="match status" value="1"/>
</dbReference>
<dbReference type="InterPro" id="IPR036010">
    <property type="entry name" value="2Fe-2S_ferredoxin-like_sf"/>
</dbReference>
<keyword evidence="6" id="KW-0408">Iron</keyword>
<dbReference type="EMBL" id="RRCH01000023">
    <property type="protein sequence ID" value="RRJ30150.1"/>
    <property type="molecule type" value="Genomic_DNA"/>
</dbReference>
<dbReference type="OrthoDB" id="213270at2157"/>
<keyword evidence="7" id="KW-0411">Iron-sulfur</keyword>
<dbReference type="InterPro" id="IPR001623">
    <property type="entry name" value="DnaJ_domain"/>
</dbReference>
<dbReference type="InterPro" id="IPR036869">
    <property type="entry name" value="J_dom_sf"/>
</dbReference>
<evidence type="ECO:0000259" key="10">
    <source>
        <dbReference type="PROSITE" id="PS51085"/>
    </source>
</evidence>
<proteinExistence type="inferred from homology"/>
<evidence type="ECO:0000256" key="5">
    <source>
        <dbReference type="ARBA" id="ARBA00022982"/>
    </source>
</evidence>
<comment type="similarity">
    <text evidence="1">Belongs to the 2Fe2S plant-type ferredoxin family.</text>
</comment>
<keyword evidence="5" id="KW-0249">Electron transport</keyword>
<dbReference type="CDD" id="cd06257">
    <property type="entry name" value="DnaJ"/>
    <property type="match status" value="1"/>
</dbReference>
<dbReference type="SMART" id="SM00271">
    <property type="entry name" value="DnaJ"/>
    <property type="match status" value="1"/>
</dbReference>
<dbReference type="PROSITE" id="PS00197">
    <property type="entry name" value="2FE2S_FER_1"/>
    <property type="match status" value="1"/>
</dbReference>